<dbReference type="NCBIfam" id="TIGR01446">
    <property type="entry name" value="DnaD_dom"/>
    <property type="match status" value="1"/>
</dbReference>
<dbReference type="InterPro" id="IPR034829">
    <property type="entry name" value="DnaD-like_sf"/>
</dbReference>
<dbReference type="SUPFAM" id="SSF158499">
    <property type="entry name" value="DnaD domain-like"/>
    <property type="match status" value="1"/>
</dbReference>
<dbReference type="Gene3D" id="1.10.10.10">
    <property type="entry name" value="Winged helix-like DNA-binding domain superfamily/Winged helix DNA-binding domain"/>
    <property type="match status" value="1"/>
</dbReference>
<dbReference type="KEGG" id="fro:AALO17_24620"/>
<dbReference type="RefSeq" id="WP_067559440.1">
    <property type="nucleotide sequence ID" value="NZ_CAMTMS010000018.1"/>
</dbReference>
<dbReference type="EMBL" id="CP011391">
    <property type="protein sequence ID" value="AMK55596.1"/>
    <property type="molecule type" value="Genomic_DNA"/>
</dbReference>
<reference evidence="3 4" key="1">
    <citation type="journal article" date="2016" name="Gut Pathog.">
        <title>Whole genome sequencing of "Faecalibaculum rodentium" ALO17, isolated from C57BL/6J laboratory mouse feces.</title>
        <authorList>
            <person name="Lim S."/>
            <person name="Chang D.H."/>
            <person name="Ahn S."/>
            <person name="Kim B.C."/>
        </authorList>
    </citation>
    <scope>NUCLEOTIDE SEQUENCE [LARGE SCALE GENOMIC DNA]</scope>
    <source>
        <strain evidence="3 4">Alo17</strain>
    </source>
</reference>
<dbReference type="InterPro" id="IPR036388">
    <property type="entry name" value="WH-like_DNA-bd_sf"/>
</dbReference>
<dbReference type="Pfam" id="PF07261">
    <property type="entry name" value="DnaB_2"/>
    <property type="match status" value="1"/>
</dbReference>
<gene>
    <name evidence="3" type="ORF">AALO17_24620</name>
</gene>
<proteinExistence type="inferred from homology"/>
<evidence type="ECO:0000259" key="2">
    <source>
        <dbReference type="Pfam" id="PF07261"/>
    </source>
</evidence>
<dbReference type="AlphaFoldDB" id="A0A140DY69"/>
<dbReference type="Proteomes" id="UP000069771">
    <property type="component" value="Chromosome"/>
</dbReference>
<evidence type="ECO:0000256" key="1">
    <source>
        <dbReference type="ARBA" id="ARBA00093462"/>
    </source>
</evidence>
<protein>
    <recommendedName>
        <fullName evidence="2">DnaB/C C-terminal domain-containing protein</fullName>
    </recommendedName>
</protein>
<dbReference type="OrthoDB" id="9770238at2"/>
<keyword evidence="4" id="KW-1185">Reference proteome</keyword>
<name>A0A140DY69_9FIRM</name>
<sequence>MNNSSNDWNSPWIDHTMWILGHLESLHLSHLEALTLLMIEYLNKAQIPVSHDILCEKLGITTAQAEQTLGDLSDKGFLDFAMENGKVRFLTQGVYDRGLSVGQPLARSLIQEFEDAFARTLSSQEMQRIIDMAAAYGEDRVLLALDEAIAYGHPDTNYIERVLASWQQKGLSTEDLRKGYRNERR</sequence>
<comment type="similarity">
    <text evidence="1">Belongs to the DnaB/DnaD family.</text>
</comment>
<dbReference type="InterPro" id="IPR006343">
    <property type="entry name" value="DnaB/C_C"/>
</dbReference>
<evidence type="ECO:0000313" key="3">
    <source>
        <dbReference type="EMBL" id="AMK55596.1"/>
    </source>
</evidence>
<dbReference type="Gene3D" id="1.10.10.630">
    <property type="entry name" value="DnaD domain-like"/>
    <property type="match status" value="1"/>
</dbReference>
<dbReference type="STRING" id="1702221.AALO17_24620"/>
<feature type="domain" description="DnaB/C C-terminal" evidence="2">
    <location>
        <begin position="110"/>
        <end position="173"/>
    </location>
</feature>
<dbReference type="GeneID" id="78478981"/>
<organism evidence="3 4">
    <name type="scientific">Faecalibaculum rodentium</name>
    <dbReference type="NCBI Taxonomy" id="1702221"/>
    <lineage>
        <taxon>Bacteria</taxon>
        <taxon>Bacillati</taxon>
        <taxon>Bacillota</taxon>
        <taxon>Erysipelotrichia</taxon>
        <taxon>Erysipelotrichales</taxon>
        <taxon>Erysipelotrichaceae</taxon>
        <taxon>Faecalibaculum</taxon>
    </lineage>
</organism>
<evidence type="ECO:0000313" key="4">
    <source>
        <dbReference type="Proteomes" id="UP000069771"/>
    </source>
</evidence>
<accession>A0A140DY69</accession>